<feature type="compositionally biased region" description="Basic and acidic residues" evidence="1">
    <location>
        <begin position="91"/>
        <end position="101"/>
    </location>
</feature>
<dbReference type="EMBL" id="BGPR01070596">
    <property type="protein sequence ID" value="GBO44007.1"/>
    <property type="molecule type" value="Genomic_DNA"/>
</dbReference>
<evidence type="ECO:0000313" key="2">
    <source>
        <dbReference type="EMBL" id="GBO44007.1"/>
    </source>
</evidence>
<proteinExistence type="predicted"/>
<name>A0A4Y2X771_ARAVE</name>
<organism evidence="2 3">
    <name type="scientific">Araneus ventricosus</name>
    <name type="common">Orbweaver spider</name>
    <name type="synonym">Epeira ventricosa</name>
    <dbReference type="NCBI Taxonomy" id="182803"/>
    <lineage>
        <taxon>Eukaryota</taxon>
        <taxon>Metazoa</taxon>
        <taxon>Ecdysozoa</taxon>
        <taxon>Arthropoda</taxon>
        <taxon>Chelicerata</taxon>
        <taxon>Arachnida</taxon>
        <taxon>Araneae</taxon>
        <taxon>Araneomorphae</taxon>
        <taxon>Entelegynae</taxon>
        <taxon>Araneoidea</taxon>
        <taxon>Araneidae</taxon>
        <taxon>Araneus</taxon>
    </lineage>
</organism>
<accession>A0A4Y2X771</accession>
<feature type="non-terminal residue" evidence="2">
    <location>
        <position position="1"/>
    </location>
</feature>
<feature type="compositionally biased region" description="Basic and acidic residues" evidence="1">
    <location>
        <begin position="59"/>
        <end position="71"/>
    </location>
</feature>
<evidence type="ECO:0000313" key="3">
    <source>
        <dbReference type="Proteomes" id="UP000499080"/>
    </source>
</evidence>
<protein>
    <submittedName>
        <fullName evidence="2">Uncharacterized protein</fullName>
    </submittedName>
</protein>
<sequence>SSQLGQRDVVLAFKCAGTLRSSAGPGSRSWRGNQWRWCYEESSLANPLQAGVRNPHSRHPPENRAATDRLRPTSGSWKDPRGTSGFSQSKDVPERLLVEVK</sequence>
<dbReference type="AlphaFoldDB" id="A0A4Y2X771"/>
<keyword evidence="3" id="KW-1185">Reference proteome</keyword>
<gene>
    <name evidence="2" type="ORF">AVEN_137927_1</name>
</gene>
<comment type="caution">
    <text evidence="2">The sequence shown here is derived from an EMBL/GenBank/DDBJ whole genome shotgun (WGS) entry which is preliminary data.</text>
</comment>
<dbReference type="Proteomes" id="UP000499080">
    <property type="component" value="Unassembled WGS sequence"/>
</dbReference>
<reference evidence="2 3" key="1">
    <citation type="journal article" date="2019" name="Sci. Rep.">
        <title>Orb-weaving spider Araneus ventricosus genome elucidates the spidroin gene catalogue.</title>
        <authorList>
            <person name="Kono N."/>
            <person name="Nakamura H."/>
            <person name="Ohtoshi R."/>
            <person name="Moran D.A.P."/>
            <person name="Shinohara A."/>
            <person name="Yoshida Y."/>
            <person name="Fujiwara M."/>
            <person name="Mori M."/>
            <person name="Tomita M."/>
            <person name="Arakawa K."/>
        </authorList>
    </citation>
    <scope>NUCLEOTIDE SEQUENCE [LARGE SCALE GENOMIC DNA]</scope>
</reference>
<evidence type="ECO:0000256" key="1">
    <source>
        <dbReference type="SAM" id="MobiDB-lite"/>
    </source>
</evidence>
<feature type="region of interest" description="Disordered" evidence="1">
    <location>
        <begin position="48"/>
        <end position="101"/>
    </location>
</feature>